<name>A0A542CUZ7_AMYCI</name>
<feature type="compositionally biased region" description="Basic and acidic residues" evidence="1">
    <location>
        <begin position="13"/>
        <end position="30"/>
    </location>
</feature>
<keyword evidence="3" id="KW-1185">Reference proteome</keyword>
<protein>
    <submittedName>
        <fullName evidence="2">Uncharacterized protein</fullName>
    </submittedName>
</protein>
<sequence>MAGPVGAGAGRGKGGDDEERKRAEYLKESDPDGAFVGDLPKTVPPVIGK</sequence>
<feature type="region of interest" description="Disordered" evidence="1">
    <location>
        <begin position="1"/>
        <end position="49"/>
    </location>
</feature>
<evidence type="ECO:0000313" key="3">
    <source>
        <dbReference type="Proteomes" id="UP000320876"/>
    </source>
</evidence>
<accession>A0A542CUZ7</accession>
<dbReference type="Proteomes" id="UP000320876">
    <property type="component" value="Unassembled WGS sequence"/>
</dbReference>
<proteinExistence type="predicted"/>
<reference evidence="2 3" key="1">
    <citation type="submission" date="2019-06" db="EMBL/GenBank/DDBJ databases">
        <title>Sequencing the genomes of 1000 actinobacteria strains.</title>
        <authorList>
            <person name="Klenk H.-P."/>
        </authorList>
    </citation>
    <scope>NUCLEOTIDE SEQUENCE [LARGE SCALE GENOMIC DNA]</scope>
    <source>
        <strain evidence="2 3">DSM 45679</strain>
    </source>
</reference>
<feature type="compositionally biased region" description="Gly residues" evidence="1">
    <location>
        <begin position="1"/>
        <end position="12"/>
    </location>
</feature>
<organism evidence="2 3">
    <name type="scientific">Amycolatopsis cihanbeyliensis</name>
    <dbReference type="NCBI Taxonomy" id="1128664"/>
    <lineage>
        <taxon>Bacteria</taxon>
        <taxon>Bacillati</taxon>
        <taxon>Actinomycetota</taxon>
        <taxon>Actinomycetes</taxon>
        <taxon>Pseudonocardiales</taxon>
        <taxon>Pseudonocardiaceae</taxon>
        <taxon>Amycolatopsis</taxon>
    </lineage>
</organism>
<dbReference type="RefSeq" id="WP_170221086.1">
    <property type="nucleotide sequence ID" value="NZ_VFML01000002.1"/>
</dbReference>
<gene>
    <name evidence="2" type="ORF">FB471_6819</name>
</gene>
<dbReference type="EMBL" id="VFML01000002">
    <property type="protein sequence ID" value="TQI94648.1"/>
    <property type="molecule type" value="Genomic_DNA"/>
</dbReference>
<evidence type="ECO:0000256" key="1">
    <source>
        <dbReference type="SAM" id="MobiDB-lite"/>
    </source>
</evidence>
<evidence type="ECO:0000313" key="2">
    <source>
        <dbReference type="EMBL" id="TQI94648.1"/>
    </source>
</evidence>
<comment type="caution">
    <text evidence="2">The sequence shown here is derived from an EMBL/GenBank/DDBJ whole genome shotgun (WGS) entry which is preliminary data.</text>
</comment>
<dbReference type="AlphaFoldDB" id="A0A542CUZ7"/>